<dbReference type="NCBIfam" id="TIGR03370">
    <property type="entry name" value="VPLPA-CTERM"/>
    <property type="match status" value="1"/>
</dbReference>
<evidence type="ECO:0000256" key="1">
    <source>
        <dbReference type="SAM" id="Phobius"/>
    </source>
</evidence>
<proteinExistence type="predicted"/>
<dbReference type="Proteomes" id="UP001214043">
    <property type="component" value="Chromosome"/>
</dbReference>
<organism evidence="3 4">
    <name type="scientific">Hyphococcus flavus</name>
    <dbReference type="NCBI Taxonomy" id="1866326"/>
    <lineage>
        <taxon>Bacteria</taxon>
        <taxon>Pseudomonadati</taxon>
        <taxon>Pseudomonadota</taxon>
        <taxon>Alphaproteobacteria</taxon>
        <taxon>Parvularculales</taxon>
        <taxon>Parvularculaceae</taxon>
        <taxon>Hyphococcus</taxon>
    </lineage>
</organism>
<sequence length="230" mass="23713">MNFKSAAFAALSTFFAGSFAAEAAPINFATEAAIGGERGLENGAIFTASNGEQIRLTSGGTATDGSENIPAPYLDGLSNGRPAGLGVCTLEAGPGSECERNNEDNVTGDQDEFIEFGFLDDSGQRLFSLMGISFRDADHFDISGSNDFVQVSVDGGVLETLTFAGVVSAAASGMYANAETLRLVGVALSEGGREFYINAVSDVPIPAALPLLISGLIGLGFAAKRKKTYA</sequence>
<feature type="chain" id="PRO_5041939929" evidence="2">
    <location>
        <begin position="21"/>
        <end position="230"/>
    </location>
</feature>
<evidence type="ECO:0000256" key="2">
    <source>
        <dbReference type="SAM" id="SignalP"/>
    </source>
</evidence>
<name>A0AAF0CGQ6_9PROT</name>
<gene>
    <name evidence="3" type="ORF">PUV54_13435</name>
</gene>
<keyword evidence="1" id="KW-0472">Membrane</keyword>
<feature type="signal peptide" evidence="2">
    <location>
        <begin position="1"/>
        <end position="20"/>
    </location>
</feature>
<dbReference type="RefSeq" id="WP_274492779.1">
    <property type="nucleotide sequence ID" value="NZ_CP118166.1"/>
</dbReference>
<dbReference type="EMBL" id="CP118166">
    <property type="protein sequence ID" value="WDI30957.1"/>
    <property type="molecule type" value="Genomic_DNA"/>
</dbReference>
<keyword evidence="1" id="KW-1133">Transmembrane helix</keyword>
<evidence type="ECO:0000313" key="4">
    <source>
        <dbReference type="Proteomes" id="UP001214043"/>
    </source>
</evidence>
<dbReference type="InterPro" id="IPR022472">
    <property type="entry name" value="VPLPA-CTERM"/>
</dbReference>
<keyword evidence="4" id="KW-1185">Reference proteome</keyword>
<protein>
    <submittedName>
        <fullName evidence="3">VPLPA-CTERM sorting domain-containing protein</fullName>
    </submittedName>
</protein>
<dbReference type="AlphaFoldDB" id="A0AAF0CGQ6"/>
<feature type="transmembrane region" description="Helical" evidence="1">
    <location>
        <begin position="203"/>
        <end position="223"/>
    </location>
</feature>
<reference evidence="3" key="1">
    <citation type="submission" date="2023-02" db="EMBL/GenBank/DDBJ databases">
        <title>Genome sequence of Hyphococcus flavus.</title>
        <authorList>
            <person name="Rong J.-C."/>
            <person name="Zhao Q."/>
            <person name="Yi M."/>
            <person name="Wu J.-Y."/>
        </authorList>
    </citation>
    <scope>NUCLEOTIDE SEQUENCE</scope>
    <source>
        <strain evidence="3">MCCC 1K03223</strain>
    </source>
</reference>
<keyword evidence="2" id="KW-0732">Signal</keyword>
<keyword evidence="1" id="KW-0812">Transmembrane</keyword>
<accession>A0AAF0CGQ6</accession>
<evidence type="ECO:0000313" key="3">
    <source>
        <dbReference type="EMBL" id="WDI30957.1"/>
    </source>
</evidence>
<dbReference type="KEGG" id="hfl:PUV54_13435"/>